<name>A0A8J2WNV7_9CRUS</name>
<dbReference type="OrthoDB" id="6341784at2759"/>
<dbReference type="Proteomes" id="UP000789390">
    <property type="component" value="Unassembled WGS sequence"/>
</dbReference>
<dbReference type="Gene3D" id="3.30.310.210">
    <property type="match status" value="1"/>
</dbReference>
<sequence length="352" mass="40030">MKRLRNHSKDMELQLTMELSYPLETKRISNNRYESVLAKLMKQTDTIIFCSSDETNPTTTRIPKITISGSLSAVEAARLSIRECVPIVFVVSCRSDRVLSLGINLLTAHFSSTFGVTIVFNLVEEDACYQVNIRGHHYRFEFLREAVSHFCHLVQTPSESVEMEIKSSYLHIGLVRNCIPLIEKKTGARICCPVNGSLVLVRGSLEATHFASEMIAGLTPLHLKFQPPSSDTKITDRVQSIARQMDISISSRETDSNLNEFVLSTYEWNVRHLYELRRIILGLPSQFSIFPEQRPLWAGLVGLPKNFYKSVECTSFEPQCEELALEGHRNSTDETLNLRLLFSFCKCNLFDL</sequence>
<dbReference type="AlphaFoldDB" id="A0A8J2WNV7"/>
<evidence type="ECO:0000313" key="2">
    <source>
        <dbReference type="Proteomes" id="UP000789390"/>
    </source>
</evidence>
<gene>
    <name evidence="1" type="ORF">DGAL_LOCUS15410</name>
</gene>
<organism evidence="1 2">
    <name type="scientific">Daphnia galeata</name>
    <dbReference type="NCBI Taxonomy" id="27404"/>
    <lineage>
        <taxon>Eukaryota</taxon>
        <taxon>Metazoa</taxon>
        <taxon>Ecdysozoa</taxon>
        <taxon>Arthropoda</taxon>
        <taxon>Crustacea</taxon>
        <taxon>Branchiopoda</taxon>
        <taxon>Diplostraca</taxon>
        <taxon>Cladocera</taxon>
        <taxon>Anomopoda</taxon>
        <taxon>Daphniidae</taxon>
        <taxon>Daphnia</taxon>
    </lineage>
</organism>
<comment type="caution">
    <text evidence="1">The sequence shown here is derived from an EMBL/GenBank/DDBJ whole genome shotgun (WGS) entry which is preliminary data.</text>
</comment>
<proteinExistence type="predicted"/>
<evidence type="ECO:0000313" key="1">
    <source>
        <dbReference type="EMBL" id="CAH0111756.1"/>
    </source>
</evidence>
<reference evidence="1" key="1">
    <citation type="submission" date="2021-11" db="EMBL/GenBank/DDBJ databases">
        <authorList>
            <person name="Schell T."/>
        </authorList>
    </citation>
    <scope>NUCLEOTIDE SEQUENCE</scope>
    <source>
        <strain evidence="1">M5</strain>
    </source>
</reference>
<accession>A0A8J2WNV7</accession>
<dbReference type="Gene3D" id="3.30.310.270">
    <property type="match status" value="1"/>
</dbReference>
<protein>
    <submittedName>
        <fullName evidence="1">Uncharacterized protein</fullName>
    </submittedName>
</protein>
<dbReference type="EMBL" id="CAKKLH010000316">
    <property type="protein sequence ID" value="CAH0111756.1"/>
    <property type="molecule type" value="Genomic_DNA"/>
</dbReference>
<keyword evidence="2" id="KW-1185">Reference proteome</keyword>